<evidence type="ECO:0000259" key="2">
    <source>
        <dbReference type="Pfam" id="PF12898"/>
    </source>
</evidence>
<protein>
    <recommendedName>
        <fullName evidence="2">Stc1 domain-containing protein</fullName>
    </recommendedName>
</protein>
<dbReference type="InterPro" id="IPR024630">
    <property type="entry name" value="Stc1"/>
</dbReference>
<evidence type="ECO:0000256" key="1">
    <source>
        <dbReference type="SAM" id="MobiDB-lite"/>
    </source>
</evidence>
<reference evidence="4" key="1">
    <citation type="submission" date="2021-01" db="EMBL/GenBank/DDBJ databases">
        <authorList>
            <person name="Corre E."/>
            <person name="Pelletier E."/>
            <person name="Niang G."/>
            <person name="Scheremetjew M."/>
            <person name="Finn R."/>
            <person name="Kale V."/>
            <person name="Holt S."/>
            <person name="Cochrane G."/>
            <person name="Meng A."/>
            <person name="Brown T."/>
            <person name="Cohen L."/>
        </authorList>
    </citation>
    <scope>NUCLEOTIDE SEQUENCE</scope>
    <source>
        <strain evidence="4">CCMP1243</strain>
    </source>
</reference>
<proteinExistence type="predicted"/>
<evidence type="ECO:0000313" key="4">
    <source>
        <dbReference type="EMBL" id="CAD9708191.1"/>
    </source>
</evidence>
<organism evidence="4">
    <name type="scientific">Rhizochromulina marina</name>
    <dbReference type="NCBI Taxonomy" id="1034831"/>
    <lineage>
        <taxon>Eukaryota</taxon>
        <taxon>Sar</taxon>
        <taxon>Stramenopiles</taxon>
        <taxon>Ochrophyta</taxon>
        <taxon>Dictyochophyceae</taxon>
        <taxon>Rhizochromulinales</taxon>
        <taxon>Rhizochromulina</taxon>
    </lineage>
</organism>
<name>A0A6U1C738_9STRA</name>
<sequence>MASWAGDFECSRCRRKRLIAAEFSRAQLDKARKAQGGVIPLTCKRCVEADQASERAAAAAQTHAMPAAGEDELHECAACKERLPALRFNKNQLRKKGPGKQRCQACVEAAEASASSAAGDAKREKLAGLRQDAKRAEAVGSAVDKAVAAAAECAAEAELVTGLKPMVLGRGRGRRRGRGSSGRGGLRVLGRGRSGGRK</sequence>
<dbReference type="Pfam" id="PF12898">
    <property type="entry name" value="Stc1"/>
    <property type="match status" value="1"/>
</dbReference>
<accession>A0A6U1C738</accession>
<dbReference type="AlphaFoldDB" id="A0A6U1C738"/>
<feature type="region of interest" description="Disordered" evidence="1">
    <location>
        <begin position="169"/>
        <end position="198"/>
    </location>
</feature>
<dbReference type="EMBL" id="HBHJ01028979">
    <property type="protein sequence ID" value="CAD9708191.1"/>
    <property type="molecule type" value="Transcribed_RNA"/>
</dbReference>
<gene>
    <name evidence="3" type="ORF">RMAR1173_LOCUS19181</name>
    <name evidence="4" type="ORF">RMAR1173_LOCUS19182</name>
</gene>
<feature type="domain" description="Stc1" evidence="2">
    <location>
        <begin position="10"/>
        <end position="108"/>
    </location>
</feature>
<dbReference type="EMBL" id="HBHJ01028978">
    <property type="protein sequence ID" value="CAD9708190.1"/>
    <property type="molecule type" value="Transcribed_RNA"/>
</dbReference>
<evidence type="ECO:0000313" key="3">
    <source>
        <dbReference type="EMBL" id="CAD9708190.1"/>
    </source>
</evidence>